<keyword evidence="3" id="KW-1185">Reference proteome</keyword>
<gene>
    <name evidence="2" type="ORF">V1478_003879</name>
</gene>
<proteinExistence type="predicted"/>
<dbReference type="AlphaFoldDB" id="A0ABD2BN46"/>
<evidence type="ECO:0000313" key="2">
    <source>
        <dbReference type="EMBL" id="KAL2734181.1"/>
    </source>
</evidence>
<comment type="caution">
    <text evidence="2">The sequence shown here is derived from an EMBL/GenBank/DDBJ whole genome shotgun (WGS) entry which is preliminary data.</text>
</comment>
<evidence type="ECO:0000256" key="1">
    <source>
        <dbReference type="SAM" id="MobiDB-lite"/>
    </source>
</evidence>
<protein>
    <submittedName>
        <fullName evidence="2">Uncharacterized protein</fullName>
    </submittedName>
</protein>
<sequence>MGRRDHRPKNEKEEERTKGEQRTETAIMRRCVPKQSVGSRFLVVTLATEGPHREYERTESLLMTCNDDRGRVVLFIEGDNTWHGFGSVKKTSKHTMLQDIFNVETKVMSIERDSGQREPFLQAWKEKLCYFLELSNKPEEEEEDEEEEKEEEKEEEEEEMKRGEKGGPRETALIPESLAAGQCCEATDVERLIIQDSGLCSSALCQERNPVVAIEGLYRSLPIP</sequence>
<feature type="region of interest" description="Disordered" evidence="1">
    <location>
        <begin position="1"/>
        <end position="26"/>
    </location>
</feature>
<feature type="compositionally biased region" description="Basic and acidic residues" evidence="1">
    <location>
        <begin position="8"/>
        <end position="23"/>
    </location>
</feature>
<dbReference type="Proteomes" id="UP001607302">
    <property type="component" value="Unassembled WGS sequence"/>
</dbReference>
<feature type="compositionally biased region" description="Acidic residues" evidence="1">
    <location>
        <begin position="139"/>
        <end position="158"/>
    </location>
</feature>
<feature type="region of interest" description="Disordered" evidence="1">
    <location>
        <begin position="136"/>
        <end position="170"/>
    </location>
</feature>
<reference evidence="2 3" key="1">
    <citation type="journal article" date="2024" name="Ann. Entomol. Soc. Am.">
        <title>Genomic analyses of the southern and eastern yellowjacket wasps (Hymenoptera: Vespidae) reveal evolutionary signatures of social life.</title>
        <authorList>
            <person name="Catto M.A."/>
            <person name="Caine P.B."/>
            <person name="Orr S.E."/>
            <person name="Hunt B.G."/>
            <person name="Goodisman M.A.D."/>
        </authorList>
    </citation>
    <scope>NUCLEOTIDE SEQUENCE [LARGE SCALE GENOMIC DNA]</scope>
    <source>
        <strain evidence="2">233</strain>
        <tissue evidence="2">Head and thorax</tissue>
    </source>
</reference>
<evidence type="ECO:0000313" key="3">
    <source>
        <dbReference type="Proteomes" id="UP001607302"/>
    </source>
</evidence>
<accession>A0ABD2BN46</accession>
<name>A0ABD2BN46_VESSQ</name>
<dbReference type="EMBL" id="JAUDFV010000074">
    <property type="protein sequence ID" value="KAL2734181.1"/>
    <property type="molecule type" value="Genomic_DNA"/>
</dbReference>
<organism evidence="2 3">
    <name type="scientific">Vespula squamosa</name>
    <name type="common">Southern yellow jacket</name>
    <name type="synonym">Wasp</name>
    <dbReference type="NCBI Taxonomy" id="30214"/>
    <lineage>
        <taxon>Eukaryota</taxon>
        <taxon>Metazoa</taxon>
        <taxon>Ecdysozoa</taxon>
        <taxon>Arthropoda</taxon>
        <taxon>Hexapoda</taxon>
        <taxon>Insecta</taxon>
        <taxon>Pterygota</taxon>
        <taxon>Neoptera</taxon>
        <taxon>Endopterygota</taxon>
        <taxon>Hymenoptera</taxon>
        <taxon>Apocrita</taxon>
        <taxon>Aculeata</taxon>
        <taxon>Vespoidea</taxon>
        <taxon>Vespidae</taxon>
        <taxon>Vespinae</taxon>
        <taxon>Vespula</taxon>
    </lineage>
</organism>
<feature type="compositionally biased region" description="Basic and acidic residues" evidence="1">
    <location>
        <begin position="159"/>
        <end position="168"/>
    </location>
</feature>